<feature type="transmembrane region" description="Helical" evidence="7">
    <location>
        <begin position="281"/>
        <end position="300"/>
    </location>
</feature>
<keyword evidence="6 7" id="KW-0472">Membrane</keyword>
<dbReference type="AlphaFoldDB" id="A0A5J4KPI2"/>
<dbReference type="Pfam" id="PF05977">
    <property type="entry name" value="MFS_3"/>
    <property type="match status" value="1"/>
</dbReference>
<dbReference type="EMBL" id="BKZW01000001">
    <property type="protein sequence ID" value="GER89072.1"/>
    <property type="molecule type" value="Genomic_DNA"/>
</dbReference>
<protein>
    <submittedName>
        <fullName evidence="8">MFS transporter</fullName>
    </submittedName>
</protein>
<gene>
    <name evidence="8" type="ORF">KDW_32340</name>
</gene>
<dbReference type="Gene3D" id="1.20.1250.20">
    <property type="entry name" value="MFS general substrate transporter like domains"/>
    <property type="match status" value="1"/>
</dbReference>
<feature type="transmembrane region" description="Helical" evidence="7">
    <location>
        <begin position="347"/>
        <end position="367"/>
    </location>
</feature>
<evidence type="ECO:0000256" key="2">
    <source>
        <dbReference type="ARBA" id="ARBA00022448"/>
    </source>
</evidence>
<dbReference type="PANTHER" id="PTHR23513">
    <property type="entry name" value="INTEGRAL MEMBRANE EFFLUX PROTEIN-RELATED"/>
    <property type="match status" value="1"/>
</dbReference>
<keyword evidence="9" id="KW-1185">Reference proteome</keyword>
<dbReference type="Proteomes" id="UP000326912">
    <property type="component" value="Unassembled WGS sequence"/>
</dbReference>
<dbReference type="InterPro" id="IPR010290">
    <property type="entry name" value="TM_effector"/>
</dbReference>
<feature type="transmembrane region" description="Helical" evidence="7">
    <location>
        <begin position="48"/>
        <end position="69"/>
    </location>
</feature>
<evidence type="ECO:0000256" key="6">
    <source>
        <dbReference type="ARBA" id="ARBA00023136"/>
    </source>
</evidence>
<dbReference type="InterPro" id="IPR036259">
    <property type="entry name" value="MFS_trans_sf"/>
</dbReference>
<dbReference type="SUPFAM" id="SSF103473">
    <property type="entry name" value="MFS general substrate transporter"/>
    <property type="match status" value="1"/>
</dbReference>
<keyword evidence="3" id="KW-1003">Cell membrane</keyword>
<name>A0A5J4KPI2_9CHLR</name>
<feature type="transmembrane region" description="Helical" evidence="7">
    <location>
        <begin position="187"/>
        <end position="208"/>
    </location>
</feature>
<dbReference type="PANTHER" id="PTHR23513:SF6">
    <property type="entry name" value="MAJOR FACILITATOR SUPERFAMILY ASSOCIATED DOMAIN-CONTAINING PROTEIN"/>
    <property type="match status" value="1"/>
</dbReference>
<sequence>MFSLPLLVYKLTGSALNLGISTAVNMLPYLFFGLLIGAWTDRIDRKRLMISADIARALVIATIPLAAWLGWLSVWWIYAVGFIQATIGISFDSSEFAAVPSLVDQDDLVTANGRIEASYSAASTVGPILAGVLVAFLSLPVLLLLDAASFLISALSIALITIRFNSEEGEQKKTATIFQDMLEGLRYVWGHPVLRNISIMMALVNFVITTEGSQLVLFAKQRLAASDTQVGLLYTAGSLGIVAIALLAGPLRKRWSFSQVALSALMLNGLAILIISSLRQYWIVLVFQALASGCGILFNINTGSLRQAIVPRQMLGRVRSIASVLAWSAIPLGALLGGWLINLTHNVALIYSIIGILVILIPAGFALTPLGHADRYLPEAEPEQSEEVANAELS</sequence>
<evidence type="ECO:0000313" key="9">
    <source>
        <dbReference type="Proteomes" id="UP000326912"/>
    </source>
</evidence>
<evidence type="ECO:0000256" key="4">
    <source>
        <dbReference type="ARBA" id="ARBA00022692"/>
    </source>
</evidence>
<evidence type="ECO:0000256" key="7">
    <source>
        <dbReference type="SAM" id="Phobius"/>
    </source>
</evidence>
<evidence type="ECO:0000256" key="3">
    <source>
        <dbReference type="ARBA" id="ARBA00022475"/>
    </source>
</evidence>
<comment type="caution">
    <text evidence="8">The sequence shown here is derived from an EMBL/GenBank/DDBJ whole genome shotgun (WGS) entry which is preliminary data.</text>
</comment>
<dbReference type="GO" id="GO:0005886">
    <property type="term" value="C:plasma membrane"/>
    <property type="evidence" value="ECO:0007669"/>
    <property type="project" value="UniProtKB-SubCell"/>
</dbReference>
<feature type="transmembrane region" description="Helical" evidence="7">
    <location>
        <begin position="15"/>
        <end position="36"/>
    </location>
</feature>
<feature type="transmembrane region" description="Helical" evidence="7">
    <location>
        <begin position="119"/>
        <end position="141"/>
    </location>
</feature>
<proteinExistence type="predicted"/>
<evidence type="ECO:0000313" key="8">
    <source>
        <dbReference type="EMBL" id="GER89072.1"/>
    </source>
</evidence>
<feature type="transmembrane region" description="Helical" evidence="7">
    <location>
        <begin position="321"/>
        <end position="341"/>
    </location>
</feature>
<feature type="transmembrane region" description="Helical" evidence="7">
    <location>
        <begin position="255"/>
        <end position="275"/>
    </location>
</feature>
<evidence type="ECO:0000256" key="5">
    <source>
        <dbReference type="ARBA" id="ARBA00022989"/>
    </source>
</evidence>
<keyword evidence="2" id="KW-0813">Transport</keyword>
<accession>A0A5J4KPI2</accession>
<evidence type="ECO:0000256" key="1">
    <source>
        <dbReference type="ARBA" id="ARBA00004651"/>
    </source>
</evidence>
<dbReference type="RefSeq" id="WP_162005281.1">
    <property type="nucleotide sequence ID" value="NZ_BKZW01000001.1"/>
</dbReference>
<reference evidence="8 9" key="1">
    <citation type="submission" date="2019-10" db="EMBL/GenBank/DDBJ databases">
        <title>Dictyobacter vulcani sp. nov., within the class Ktedonobacteria, isolated from soil of volcanic Mt. Zao.</title>
        <authorList>
            <person name="Zheng Y."/>
            <person name="Wang C.M."/>
            <person name="Sakai Y."/>
            <person name="Abe K."/>
            <person name="Yokota A."/>
            <person name="Yabe S."/>
        </authorList>
    </citation>
    <scope>NUCLEOTIDE SEQUENCE [LARGE SCALE GENOMIC DNA]</scope>
    <source>
        <strain evidence="8 9">W12</strain>
    </source>
</reference>
<organism evidence="8 9">
    <name type="scientific">Dictyobacter vulcani</name>
    <dbReference type="NCBI Taxonomy" id="2607529"/>
    <lineage>
        <taxon>Bacteria</taxon>
        <taxon>Bacillati</taxon>
        <taxon>Chloroflexota</taxon>
        <taxon>Ktedonobacteria</taxon>
        <taxon>Ktedonobacterales</taxon>
        <taxon>Dictyobacteraceae</taxon>
        <taxon>Dictyobacter</taxon>
    </lineage>
</organism>
<feature type="transmembrane region" description="Helical" evidence="7">
    <location>
        <begin position="228"/>
        <end position="248"/>
    </location>
</feature>
<feature type="transmembrane region" description="Helical" evidence="7">
    <location>
        <begin position="147"/>
        <end position="166"/>
    </location>
</feature>
<keyword evidence="4 7" id="KW-0812">Transmembrane</keyword>
<dbReference type="CDD" id="cd06173">
    <property type="entry name" value="MFS_MefA_like"/>
    <property type="match status" value="1"/>
</dbReference>
<keyword evidence="5 7" id="KW-1133">Transmembrane helix</keyword>
<comment type="subcellular location">
    <subcellularLocation>
        <location evidence="1">Cell membrane</location>
        <topology evidence="1">Multi-pass membrane protein</topology>
    </subcellularLocation>
</comment>